<feature type="region of interest" description="Disordered" evidence="1">
    <location>
        <begin position="1"/>
        <end position="48"/>
    </location>
</feature>
<evidence type="ECO:0000313" key="3">
    <source>
        <dbReference type="Proteomes" id="UP000606786"/>
    </source>
</evidence>
<dbReference type="Proteomes" id="UP000606786">
    <property type="component" value="Unassembled WGS sequence"/>
</dbReference>
<proteinExistence type="predicted"/>
<protein>
    <submittedName>
        <fullName evidence="2">(Mediterranean fruit fly) hypothetical protein</fullName>
    </submittedName>
</protein>
<evidence type="ECO:0000313" key="2">
    <source>
        <dbReference type="EMBL" id="CAD6996475.1"/>
    </source>
</evidence>
<feature type="compositionally biased region" description="Basic residues" evidence="1">
    <location>
        <begin position="9"/>
        <end position="18"/>
    </location>
</feature>
<sequence length="99" mass="10984">MLQIDNKNKSNKTNKKVNRITSNNNRKRMGSKENNNSINSNNNTNSNNKSNVLAFGIRNCHSQVNNEKVTFAFAASVGAKGEMLKLPGRRSALKWMGCA</sequence>
<evidence type="ECO:0000256" key="1">
    <source>
        <dbReference type="SAM" id="MobiDB-lite"/>
    </source>
</evidence>
<accession>A0A811UFX8</accession>
<dbReference type="AlphaFoldDB" id="A0A811UFX8"/>
<dbReference type="EMBL" id="CAJHJT010000001">
    <property type="protein sequence ID" value="CAD6996475.1"/>
    <property type="molecule type" value="Genomic_DNA"/>
</dbReference>
<feature type="non-terminal residue" evidence="2">
    <location>
        <position position="99"/>
    </location>
</feature>
<keyword evidence="3" id="KW-1185">Reference proteome</keyword>
<gene>
    <name evidence="2" type="ORF">CCAP1982_LOCUS5144</name>
</gene>
<comment type="caution">
    <text evidence="2">The sequence shown here is derived from an EMBL/GenBank/DDBJ whole genome shotgun (WGS) entry which is preliminary data.</text>
</comment>
<organism evidence="2 3">
    <name type="scientific">Ceratitis capitata</name>
    <name type="common">Mediterranean fruit fly</name>
    <name type="synonym">Tephritis capitata</name>
    <dbReference type="NCBI Taxonomy" id="7213"/>
    <lineage>
        <taxon>Eukaryota</taxon>
        <taxon>Metazoa</taxon>
        <taxon>Ecdysozoa</taxon>
        <taxon>Arthropoda</taxon>
        <taxon>Hexapoda</taxon>
        <taxon>Insecta</taxon>
        <taxon>Pterygota</taxon>
        <taxon>Neoptera</taxon>
        <taxon>Endopterygota</taxon>
        <taxon>Diptera</taxon>
        <taxon>Brachycera</taxon>
        <taxon>Muscomorpha</taxon>
        <taxon>Tephritoidea</taxon>
        <taxon>Tephritidae</taxon>
        <taxon>Ceratitis</taxon>
        <taxon>Ceratitis</taxon>
    </lineage>
</organism>
<feature type="compositionally biased region" description="Low complexity" evidence="1">
    <location>
        <begin position="34"/>
        <end position="48"/>
    </location>
</feature>
<name>A0A811UFX8_CERCA</name>
<reference evidence="2" key="1">
    <citation type="submission" date="2020-11" db="EMBL/GenBank/DDBJ databases">
        <authorList>
            <person name="Whitehead M."/>
        </authorList>
    </citation>
    <scope>NUCLEOTIDE SEQUENCE</scope>
    <source>
        <strain evidence="2">EGII</strain>
    </source>
</reference>